<name>A0A2T6K847_9RHOB</name>
<keyword evidence="3" id="KW-1185">Reference proteome</keyword>
<keyword evidence="1" id="KW-0812">Transmembrane</keyword>
<feature type="transmembrane region" description="Helical" evidence="1">
    <location>
        <begin position="82"/>
        <end position="103"/>
    </location>
</feature>
<evidence type="ECO:0000313" key="3">
    <source>
        <dbReference type="Proteomes" id="UP000244523"/>
    </source>
</evidence>
<reference evidence="2 3" key="1">
    <citation type="submission" date="2018-04" db="EMBL/GenBank/DDBJ databases">
        <title>Genomic Encyclopedia of Archaeal and Bacterial Type Strains, Phase II (KMG-II): from individual species to whole genera.</title>
        <authorList>
            <person name="Goeker M."/>
        </authorList>
    </citation>
    <scope>NUCLEOTIDE SEQUENCE [LARGE SCALE GENOMIC DNA]</scope>
    <source>
        <strain evidence="2 3">DSM 29955</strain>
    </source>
</reference>
<protein>
    <submittedName>
        <fullName evidence="2">Uncharacterized protein</fullName>
    </submittedName>
</protein>
<keyword evidence="1" id="KW-0472">Membrane</keyword>
<gene>
    <name evidence="2" type="ORF">C8N45_11660</name>
</gene>
<organism evidence="2 3">
    <name type="scientific">Yoonia sediminilitoris</name>
    <dbReference type="NCBI Taxonomy" id="1286148"/>
    <lineage>
        <taxon>Bacteria</taxon>
        <taxon>Pseudomonadati</taxon>
        <taxon>Pseudomonadota</taxon>
        <taxon>Alphaproteobacteria</taxon>
        <taxon>Rhodobacterales</taxon>
        <taxon>Paracoccaceae</taxon>
        <taxon>Yoonia</taxon>
    </lineage>
</organism>
<proteinExistence type="predicted"/>
<evidence type="ECO:0000313" key="2">
    <source>
        <dbReference type="EMBL" id="PUB10887.1"/>
    </source>
</evidence>
<dbReference type="AlphaFoldDB" id="A0A2T6K847"/>
<feature type="transmembrane region" description="Helical" evidence="1">
    <location>
        <begin position="134"/>
        <end position="156"/>
    </location>
</feature>
<comment type="caution">
    <text evidence="2">The sequence shown here is derived from an EMBL/GenBank/DDBJ whole genome shotgun (WGS) entry which is preliminary data.</text>
</comment>
<dbReference type="OrthoDB" id="7707295at2"/>
<dbReference type="Proteomes" id="UP000244523">
    <property type="component" value="Unassembled WGS sequence"/>
</dbReference>
<feature type="transmembrane region" description="Helical" evidence="1">
    <location>
        <begin position="14"/>
        <end position="36"/>
    </location>
</feature>
<accession>A0A2T6K847</accession>
<evidence type="ECO:0000256" key="1">
    <source>
        <dbReference type="SAM" id="Phobius"/>
    </source>
</evidence>
<keyword evidence="1" id="KW-1133">Transmembrane helix</keyword>
<sequence>MTTMPDAPVAPRPVLSGFAFALAAIALVMVLVNYVAGPFAPQQQVAISLGELAAEIGKSAVRDVFGVRQPAPEAPPWDLDRILRVAIMGIAGLAVVLGAGALIRHENRRLAVAATALGSTAILLQVLATTLAMILGALIICALLAALSEVFSFDFFG</sequence>
<dbReference type="RefSeq" id="WP_133176023.1">
    <property type="nucleotide sequence ID" value="NZ_QBUD01000016.1"/>
</dbReference>
<dbReference type="EMBL" id="QBUD01000016">
    <property type="protein sequence ID" value="PUB10887.1"/>
    <property type="molecule type" value="Genomic_DNA"/>
</dbReference>